<evidence type="ECO:0000313" key="3">
    <source>
        <dbReference type="EMBL" id="MBK9795663.1"/>
    </source>
</evidence>
<protein>
    <recommendedName>
        <fullName evidence="5">SHOCT domain-containing protein</fullName>
    </recommendedName>
</protein>
<feature type="signal peptide" evidence="2">
    <location>
        <begin position="1"/>
        <end position="19"/>
    </location>
</feature>
<proteinExistence type="predicted"/>
<evidence type="ECO:0008006" key="5">
    <source>
        <dbReference type="Google" id="ProtNLM"/>
    </source>
</evidence>
<feature type="region of interest" description="Disordered" evidence="1">
    <location>
        <begin position="203"/>
        <end position="232"/>
    </location>
</feature>
<organism evidence="3 4">
    <name type="scientific">Candidatus Geothrix skivensis</name>
    <dbReference type="NCBI Taxonomy" id="2954439"/>
    <lineage>
        <taxon>Bacteria</taxon>
        <taxon>Pseudomonadati</taxon>
        <taxon>Acidobacteriota</taxon>
        <taxon>Holophagae</taxon>
        <taxon>Holophagales</taxon>
        <taxon>Holophagaceae</taxon>
        <taxon>Geothrix</taxon>
    </lineage>
</organism>
<accession>A0A9D7XHG7</accession>
<reference evidence="3" key="1">
    <citation type="submission" date="2020-10" db="EMBL/GenBank/DDBJ databases">
        <title>Connecting structure to function with the recovery of over 1000 high-quality activated sludge metagenome-assembled genomes encoding full-length rRNA genes using long-read sequencing.</title>
        <authorList>
            <person name="Singleton C.M."/>
            <person name="Petriglieri F."/>
            <person name="Kristensen J.M."/>
            <person name="Kirkegaard R.H."/>
            <person name="Michaelsen T.Y."/>
            <person name="Andersen M.H."/>
            <person name="Karst S.M."/>
            <person name="Dueholm M.S."/>
            <person name="Nielsen P.H."/>
            <person name="Albertsen M."/>
        </authorList>
    </citation>
    <scope>NUCLEOTIDE SEQUENCE</scope>
    <source>
        <strain evidence="3">Skiv_18-Q3-R9-52_MAXAC.067</strain>
    </source>
</reference>
<comment type="caution">
    <text evidence="3">The sequence shown here is derived from an EMBL/GenBank/DDBJ whole genome shotgun (WGS) entry which is preliminary data.</text>
</comment>
<feature type="chain" id="PRO_5039370967" description="SHOCT domain-containing protein" evidence="2">
    <location>
        <begin position="20"/>
        <end position="269"/>
    </location>
</feature>
<keyword evidence="2" id="KW-0732">Signal</keyword>
<name>A0A9D7XHG7_9BACT</name>
<sequence>MRRATFLLLLLPACLAAQSLTFDEGRLDPAWFGPSAVLQPSKTLGFQWLKPGLALQGRSLQLRAWESPAWLVGRRSAKDRNFLESIQADLPSRQEKGLRRGLKEALPVATRGGDLSMVARVVDAEGVGDDYMAMGSFSLSFDMKLLDAATGELLGAFHGSLRGPSPEVVIHQFEKWCENLGRLLAAAAIPPVPAPPIQPGTVSAPAPGQPVATGAVPARPAPPVPGTIQPRPAFDLEGALRRIEGLKQDGLLSEEEYQNLRRKAAERAK</sequence>
<dbReference type="EMBL" id="JADKIO010000005">
    <property type="protein sequence ID" value="MBK9795663.1"/>
    <property type="molecule type" value="Genomic_DNA"/>
</dbReference>
<dbReference type="AlphaFoldDB" id="A0A9D7XHG7"/>
<evidence type="ECO:0000256" key="1">
    <source>
        <dbReference type="SAM" id="MobiDB-lite"/>
    </source>
</evidence>
<gene>
    <name evidence="3" type="ORF">IPP58_04075</name>
</gene>
<dbReference type="Proteomes" id="UP000886657">
    <property type="component" value="Unassembled WGS sequence"/>
</dbReference>
<evidence type="ECO:0000313" key="4">
    <source>
        <dbReference type="Proteomes" id="UP000886657"/>
    </source>
</evidence>
<evidence type="ECO:0000256" key="2">
    <source>
        <dbReference type="SAM" id="SignalP"/>
    </source>
</evidence>